<protein>
    <recommendedName>
        <fullName evidence="8">2-epi-5-epi-valiolone synthase</fullName>
        <ecNumber evidence="7">4.2.3.152</ecNumber>
    </recommendedName>
</protein>
<evidence type="ECO:0000313" key="12">
    <source>
        <dbReference type="Proteomes" id="UP000286746"/>
    </source>
</evidence>
<dbReference type="PANTHER" id="PTHR43622:SF3">
    <property type="entry name" value="2-EPI-5-EPI-VALIOLONE SYNTHASE"/>
    <property type="match status" value="1"/>
</dbReference>
<dbReference type="Pfam" id="PF24621">
    <property type="entry name" value="DHQS_C"/>
    <property type="match status" value="1"/>
</dbReference>
<dbReference type="Proteomes" id="UP000286746">
    <property type="component" value="Unassembled WGS sequence"/>
</dbReference>
<keyword evidence="3" id="KW-0547">Nucleotide-binding</keyword>
<evidence type="ECO:0000256" key="2">
    <source>
        <dbReference type="ARBA" id="ARBA00022723"/>
    </source>
</evidence>
<dbReference type="Gene3D" id="3.40.50.1970">
    <property type="match status" value="1"/>
</dbReference>
<gene>
    <name evidence="11" type="primary">aroB_2</name>
    <name evidence="11" type="ORF">GKJPGBOP_05733</name>
</gene>
<evidence type="ECO:0000256" key="4">
    <source>
        <dbReference type="ARBA" id="ARBA00023027"/>
    </source>
</evidence>
<dbReference type="EMBL" id="BHZD01000001">
    <property type="protein sequence ID" value="GCD45987.1"/>
    <property type="molecule type" value="Genomic_DNA"/>
</dbReference>
<dbReference type="InterPro" id="IPR056179">
    <property type="entry name" value="DHQS_C"/>
</dbReference>
<dbReference type="GO" id="GO:0003856">
    <property type="term" value="F:3-dehydroquinate synthase activity"/>
    <property type="evidence" value="ECO:0007669"/>
    <property type="project" value="TreeGrafter"/>
</dbReference>
<evidence type="ECO:0000256" key="6">
    <source>
        <dbReference type="ARBA" id="ARBA00023993"/>
    </source>
</evidence>
<evidence type="ECO:0000256" key="7">
    <source>
        <dbReference type="ARBA" id="ARBA00024060"/>
    </source>
</evidence>
<keyword evidence="2" id="KW-0479">Metal-binding</keyword>
<dbReference type="RefSeq" id="WP_125056439.1">
    <property type="nucleotide sequence ID" value="NZ_BHZD01000001.1"/>
</dbReference>
<accession>A0A401W9I4</accession>
<feature type="domain" description="3-dehydroquinate synthase N-terminal" evidence="9">
    <location>
        <begin position="97"/>
        <end position="210"/>
    </location>
</feature>
<dbReference type="InterPro" id="IPR030960">
    <property type="entry name" value="DHQS/DOIS_N"/>
</dbReference>
<evidence type="ECO:0000313" key="11">
    <source>
        <dbReference type="EMBL" id="GCD45987.1"/>
    </source>
</evidence>
<evidence type="ECO:0000256" key="8">
    <source>
        <dbReference type="ARBA" id="ARBA00024092"/>
    </source>
</evidence>
<dbReference type="Pfam" id="PF01761">
    <property type="entry name" value="DHQ_synthase"/>
    <property type="match status" value="1"/>
</dbReference>
<name>A0A401W9I4_STREY</name>
<organism evidence="11 12">
    <name type="scientific">Streptomyces paromomycinus</name>
    <name type="common">Streptomyces rimosus subsp. paromomycinus</name>
    <dbReference type="NCBI Taxonomy" id="92743"/>
    <lineage>
        <taxon>Bacteria</taxon>
        <taxon>Bacillati</taxon>
        <taxon>Actinomycetota</taxon>
        <taxon>Actinomycetes</taxon>
        <taxon>Kitasatosporales</taxon>
        <taxon>Streptomycetaceae</taxon>
        <taxon>Streptomyces</taxon>
    </lineage>
</organism>
<dbReference type="GO" id="GO:0000166">
    <property type="term" value="F:nucleotide binding"/>
    <property type="evidence" value="ECO:0007669"/>
    <property type="project" value="UniProtKB-KW"/>
</dbReference>
<feature type="domain" description="3-dehydroquinate synthase C-terminal" evidence="10">
    <location>
        <begin position="212"/>
        <end position="351"/>
    </location>
</feature>
<comment type="cofactor">
    <cofactor evidence="1">
        <name>NAD(+)</name>
        <dbReference type="ChEBI" id="CHEBI:57540"/>
    </cofactor>
</comment>
<keyword evidence="4" id="KW-0520">NAD</keyword>
<evidence type="ECO:0000256" key="5">
    <source>
        <dbReference type="ARBA" id="ARBA00023239"/>
    </source>
</evidence>
<proteinExistence type="predicted"/>
<reference evidence="11 12" key="1">
    <citation type="submission" date="2018-11" db="EMBL/GenBank/DDBJ databases">
        <title>Whole genome sequence of Streptomyces paromomycinus NBRC 15454(T).</title>
        <authorList>
            <person name="Komaki H."/>
            <person name="Tamura T."/>
        </authorList>
    </citation>
    <scope>NUCLEOTIDE SEQUENCE [LARGE SCALE GENOMIC DNA]</scope>
    <source>
        <strain evidence="11 12">NBRC 15454</strain>
    </source>
</reference>
<dbReference type="GO" id="GO:0046872">
    <property type="term" value="F:metal ion binding"/>
    <property type="evidence" value="ECO:0007669"/>
    <property type="project" value="UniProtKB-KW"/>
</dbReference>
<keyword evidence="12" id="KW-1185">Reference proteome</keyword>
<dbReference type="InterPro" id="IPR035872">
    <property type="entry name" value="EEVS-like"/>
</dbReference>
<evidence type="ECO:0000259" key="10">
    <source>
        <dbReference type="Pfam" id="PF24621"/>
    </source>
</evidence>
<dbReference type="SUPFAM" id="SSF56796">
    <property type="entry name" value="Dehydroquinate synthase-like"/>
    <property type="match status" value="1"/>
</dbReference>
<dbReference type="AlphaFoldDB" id="A0A401W9I4"/>
<dbReference type="InterPro" id="IPR050071">
    <property type="entry name" value="Dehydroquinate_synthase"/>
</dbReference>
<keyword evidence="5" id="KW-0456">Lyase</keyword>
<dbReference type="CDD" id="cd08199">
    <property type="entry name" value="EEVS"/>
    <property type="match status" value="1"/>
</dbReference>
<sequence length="410" mass="44556">MPSPTPTTPSYRHELSRRPGGRWRVDAVKQVSYEVLVRRDLLAVEDPYLARALRDCVTGSGTPSDRRLLIVDRTVETLYGQAIDAYFAAHGFAAAKLVLDAHEQVKDWNSVEAVLAAMDDFGVDRRREPVIAIGGGVLCDVVGFAASIYRRGTPYVRIPTTLIGLIDAGVGVKTGVNHRSGKNRIGTYAQPLLSLLDTSFLGTLPARHLSNGLAEILKVALVKSDALFTSLERAARCGTRSLFDDPFHADLAEYITYESIHLMLEELQPNLWEAVLERCVDYGHTFSPTVEMHSVAELLHGEAVAVDMALTTGLSVGRGLMSEEEGVRVLRAMRGLGLNPWNDALGNHDLLCRALEDTVRHRDGLQRLPLTRGIGGHVFVNDVTPAEIAAGVAFVAAHAPAADELQEAAV</sequence>
<comment type="caution">
    <text evidence="11">The sequence shown here is derived from an EMBL/GenBank/DDBJ whole genome shotgun (WGS) entry which is preliminary data.</text>
</comment>
<comment type="catalytic activity">
    <reaction evidence="6">
        <text>D-sedoheptulose 7-phosphate = 2-epi-5-epi-valiolone + phosphate</text>
        <dbReference type="Rhea" id="RHEA:44184"/>
        <dbReference type="ChEBI" id="CHEBI:43474"/>
        <dbReference type="ChEBI" id="CHEBI:57483"/>
        <dbReference type="ChEBI" id="CHEBI:84187"/>
        <dbReference type="EC" id="4.2.3.152"/>
    </reaction>
</comment>
<evidence type="ECO:0000256" key="3">
    <source>
        <dbReference type="ARBA" id="ARBA00022741"/>
    </source>
</evidence>
<evidence type="ECO:0000256" key="1">
    <source>
        <dbReference type="ARBA" id="ARBA00001911"/>
    </source>
</evidence>
<dbReference type="PANTHER" id="PTHR43622">
    <property type="entry name" value="3-DEHYDROQUINATE SYNTHASE"/>
    <property type="match status" value="1"/>
</dbReference>
<evidence type="ECO:0000259" key="9">
    <source>
        <dbReference type="Pfam" id="PF01761"/>
    </source>
</evidence>
<dbReference type="EC" id="4.2.3.152" evidence="7"/>
<dbReference type="Gene3D" id="1.20.1090.10">
    <property type="entry name" value="Dehydroquinate synthase-like - alpha domain"/>
    <property type="match status" value="1"/>
</dbReference>
<dbReference type="GO" id="GO:0017000">
    <property type="term" value="P:antibiotic biosynthetic process"/>
    <property type="evidence" value="ECO:0007669"/>
    <property type="project" value="InterPro"/>
</dbReference>